<dbReference type="Pfam" id="PF13333">
    <property type="entry name" value="rve_2"/>
    <property type="match status" value="1"/>
</dbReference>
<dbReference type="SUPFAM" id="SSF53098">
    <property type="entry name" value="Ribonuclease H-like"/>
    <property type="match status" value="1"/>
</dbReference>
<dbReference type="OrthoDB" id="4281720at2"/>
<evidence type="ECO:0000259" key="1">
    <source>
        <dbReference type="Pfam" id="PF13333"/>
    </source>
</evidence>
<dbReference type="InterPro" id="IPR001584">
    <property type="entry name" value="Integrase_cat-core"/>
</dbReference>
<evidence type="ECO:0000313" key="2">
    <source>
        <dbReference type="EMBL" id="THJ64688.1"/>
    </source>
</evidence>
<name>A0A4S5E066_9MICC</name>
<gene>
    <name evidence="2" type="ORF">E8P82_14335</name>
</gene>
<proteinExistence type="predicted"/>
<dbReference type="GO" id="GO:0015074">
    <property type="term" value="P:DNA integration"/>
    <property type="evidence" value="ECO:0007669"/>
    <property type="project" value="InterPro"/>
</dbReference>
<dbReference type="EMBL" id="SSWH01000020">
    <property type="protein sequence ID" value="THJ64688.1"/>
    <property type="molecule type" value="Genomic_DNA"/>
</dbReference>
<reference evidence="2 3" key="1">
    <citation type="submission" date="2019-04" db="EMBL/GenBank/DDBJ databases">
        <authorList>
            <person name="Liu Q."/>
            <person name="Xin Y.-H."/>
        </authorList>
    </citation>
    <scope>NUCLEOTIDE SEQUENCE [LARGE SCALE GENOMIC DNA]</scope>
    <source>
        <strain evidence="2 3">AM23</strain>
    </source>
</reference>
<dbReference type="AlphaFoldDB" id="A0A4S5E066"/>
<organism evidence="2 3">
    <name type="scientific">Arthrobacter echini</name>
    <dbReference type="NCBI Taxonomy" id="1529066"/>
    <lineage>
        <taxon>Bacteria</taxon>
        <taxon>Bacillati</taxon>
        <taxon>Actinomycetota</taxon>
        <taxon>Actinomycetes</taxon>
        <taxon>Micrococcales</taxon>
        <taxon>Micrococcaceae</taxon>
        <taxon>Arthrobacter</taxon>
    </lineage>
</organism>
<dbReference type="Proteomes" id="UP000305233">
    <property type="component" value="Unassembled WGS sequence"/>
</dbReference>
<dbReference type="InterPro" id="IPR012337">
    <property type="entry name" value="RNaseH-like_sf"/>
</dbReference>
<accession>A0A4S5E066</accession>
<feature type="domain" description="Integrase catalytic" evidence="1">
    <location>
        <begin position="6"/>
        <end position="47"/>
    </location>
</feature>
<protein>
    <recommendedName>
        <fullName evidence="1">Integrase catalytic domain-containing protein</fullName>
    </recommendedName>
</protein>
<evidence type="ECO:0000313" key="3">
    <source>
        <dbReference type="Proteomes" id="UP000305233"/>
    </source>
</evidence>
<keyword evidence="3" id="KW-1185">Reference proteome</keyword>
<sequence length="74" mass="8459">MNAVAENFFSHLKTEFYHHERFTSRLAARTAVMDYIEGWYNRRRPNRRAGGKAPAAALSALADHQTRDQEPLAA</sequence>
<comment type="caution">
    <text evidence="2">The sequence shown here is derived from an EMBL/GenBank/DDBJ whole genome shotgun (WGS) entry which is preliminary data.</text>
</comment>